<evidence type="ECO:0000259" key="4">
    <source>
        <dbReference type="PROSITE" id="PS50850"/>
    </source>
</evidence>
<dbReference type="PROSITE" id="PS50850">
    <property type="entry name" value="MFS"/>
    <property type="match status" value="1"/>
</dbReference>
<dbReference type="GeneID" id="54477044"/>
<feature type="transmembrane region" description="Helical" evidence="3">
    <location>
        <begin position="389"/>
        <end position="415"/>
    </location>
</feature>
<proteinExistence type="inferred from homology"/>
<feature type="transmembrane region" description="Helical" evidence="3">
    <location>
        <begin position="352"/>
        <end position="377"/>
    </location>
</feature>
<feature type="transmembrane region" description="Helical" evidence="3">
    <location>
        <begin position="152"/>
        <end position="175"/>
    </location>
</feature>
<dbReference type="Gene3D" id="1.20.1250.20">
    <property type="entry name" value="MFS general substrate transporter like domains"/>
    <property type="match status" value="2"/>
</dbReference>
<reference evidence="5" key="1">
    <citation type="journal article" date="2020" name="Stud. Mycol.">
        <title>101 Dothideomycetes genomes: a test case for predicting lifestyles and emergence of pathogens.</title>
        <authorList>
            <person name="Haridas S."/>
            <person name="Albert R."/>
            <person name="Binder M."/>
            <person name="Bloem J."/>
            <person name="Labutti K."/>
            <person name="Salamov A."/>
            <person name="Andreopoulos B."/>
            <person name="Baker S."/>
            <person name="Barry K."/>
            <person name="Bills G."/>
            <person name="Bluhm B."/>
            <person name="Cannon C."/>
            <person name="Castanera R."/>
            <person name="Culley D."/>
            <person name="Daum C."/>
            <person name="Ezra D."/>
            <person name="Gonzalez J."/>
            <person name="Henrissat B."/>
            <person name="Kuo A."/>
            <person name="Liang C."/>
            <person name="Lipzen A."/>
            <person name="Lutzoni F."/>
            <person name="Magnuson J."/>
            <person name="Mondo S."/>
            <person name="Nolan M."/>
            <person name="Ohm R."/>
            <person name="Pangilinan J."/>
            <person name="Park H.-J."/>
            <person name="Ramirez L."/>
            <person name="Alfaro M."/>
            <person name="Sun H."/>
            <person name="Tritt A."/>
            <person name="Yoshinaga Y."/>
            <person name="Zwiers L.-H."/>
            <person name="Turgeon B."/>
            <person name="Goodwin S."/>
            <person name="Spatafora J."/>
            <person name="Crous P."/>
            <person name="Grigoriev I."/>
        </authorList>
    </citation>
    <scope>NUCLEOTIDE SEQUENCE</scope>
    <source>
        <strain evidence="5">CBS 113389</strain>
    </source>
</reference>
<gene>
    <name evidence="5" type="ORF">BDY17DRAFT_316870</name>
</gene>
<dbReference type="Pfam" id="PF07690">
    <property type="entry name" value="MFS_1"/>
    <property type="match status" value="1"/>
</dbReference>
<dbReference type="InterPro" id="IPR050327">
    <property type="entry name" value="Proton-linked_MCT"/>
</dbReference>
<dbReference type="GO" id="GO:0016020">
    <property type="term" value="C:membrane"/>
    <property type="evidence" value="ECO:0007669"/>
    <property type="project" value="UniProtKB-SubCell"/>
</dbReference>
<dbReference type="PANTHER" id="PTHR11360">
    <property type="entry name" value="MONOCARBOXYLATE TRANSPORTER"/>
    <property type="match status" value="1"/>
</dbReference>
<keyword evidence="3" id="KW-0812">Transmembrane</keyword>
<evidence type="ECO:0000256" key="1">
    <source>
        <dbReference type="ARBA" id="ARBA00004141"/>
    </source>
</evidence>
<feature type="transmembrane region" description="Helical" evidence="3">
    <location>
        <begin position="187"/>
        <end position="210"/>
    </location>
</feature>
<keyword evidence="3" id="KW-0472">Membrane</keyword>
<accession>A0A6A6PUG5</accession>
<dbReference type="GO" id="GO:0022857">
    <property type="term" value="F:transmembrane transporter activity"/>
    <property type="evidence" value="ECO:0007669"/>
    <property type="project" value="InterPro"/>
</dbReference>
<feature type="transmembrane region" description="Helical" evidence="3">
    <location>
        <begin position="216"/>
        <end position="236"/>
    </location>
</feature>
<keyword evidence="3" id="KW-1133">Transmembrane helix</keyword>
<feature type="transmembrane region" description="Helical" evidence="3">
    <location>
        <begin position="421"/>
        <end position="440"/>
    </location>
</feature>
<evidence type="ECO:0000256" key="2">
    <source>
        <dbReference type="ARBA" id="ARBA00006727"/>
    </source>
</evidence>
<dbReference type="InterPro" id="IPR011701">
    <property type="entry name" value="MFS"/>
</dbReference>
<feature type="domain" description="Major facilitator superfamily (MFS) profile" evidence="4">
    <location>
        <begin position="60"/>
        <end position="442"/>
    </location>
</feature>
<feature type="transmembrane region" description="Helical" evidence="3">
    <location>
        <begin position="257"/>
        <end position="279"/>
    </location>
</feature>
<organism evidence="5 6">
    <name type="scientific">Neohortaea acidophila</name>
    <dbReference type="NCBI Taxonomy" id="245834"/>
    <lineage>
        <taxon>Eukaryota</taxon>
        <taxon>Fungi</taxon>
        <taxon>Dikarya</taxon>
        <taxon>Ascomycota</taxon>
        <taxon>Pezizomycotina</taxon>
        <taxon>Dothideomycetes</taxon>
        <taxon>Dothideomycetidae</taxon>
        <taxon>Mycosphaerellales</taxon>
        <taxon>Teratosphaeriaceae</taxon>
        <taxon>Neohortaea</taxon>
    </lineage>
</organism>
<dbReference type="SUPFAM" id="SSF103473">
    <property type="entry name" value="MFS general substrate transporter"/>
    <property type="match status" value="1"/>
</dbReference>
<dbReference type="PANTHER" id="PTHR11360:SF315">
    <property type="entry name" value="TRANSPORTER MCH2-RELATED"/>
    <property type="match status" value="1"/>
</dbReference>
<evidence type="ECO:0000256" key="3">
    <source>
        <dbReference type="SAM" id="Phobius"/>
    </source>
</evidence>
<feature type="transmembrane region" description="Helical" evidence="3">
    <location>
        <begin position="127"/>
        <end position="146"/>
    </location>
</feature>
<dbReference type="RefSeq" id="XP_033590115.1">
    <property type="nucleotide sequence ID" value="XM_033736042.1"/>
</dbReference>
<evidence type="ECO:0000313" key="6">
    <source>
        <dbReference type="Proteomes" id="UP000799767"/>
    </source>
</evidence>
<name>A0A6A6PUG5_9PEZI</name>
<dbReference type="EMBL" id="MU001635">
    <property type="protein sequence ID" value="KAF2483545.1"/>
    <property type="molecule type" value="Genomic_DNA"/>
</dbReference>
<dbReference type="Proteomes" id="UP000799767">
    <property type="component" value="Unassembled WGS sequence"/>
</dbReference>
<feature type="transmembrane region" description="Helical" evidence="3">
    <location>
        <begin position="285"/>
        <end position="308"/>
    </location>
</feature>
<comment type="subcellular location">
    <subcellularLocation>
        <location evidence="1">Membrane</location>
        <topology evidence="1">Multi-pass membrane protein</topology>
    </subcellularLocation>
</comment>
<dbReference type="InterPro" id="IPR020846">
    <property type="entry name" value="MFS_dom"/>
</dbReference>
<evidence type="ECO:0000313" key="5">
    <source>
        <dbReference type="EMBL" id="KAF2483545.1"/>
    </source>
</evidence>
<sequence>MAEMALPATALLAPVDSKTNTTPAPETERVIESFEVSGPHANVAEQEDIPPDGGYGWVCTACVLLVNASTWGVNSAYGVFLAYFLSHSTFSGASRLEYALIGGLSISQSLFISPLIGLCNEKLGTRISLLIGAMLVSVSLLASSFTTRIWQLFLSQGVCFGYGLGFLYIPASTVLPQWFDKKRSLSMGIASSGAGFGGLVYNLVAGAAIQGLGWRWTYRILAISTAVVNVTCALLLKDRNKMVKPKKQGFNVREFGHISVVLVILWGIFTELGYIVLLYSLPDYAISIGLSANQGAVVGAVLNVGLGVGRPIIGLLSDRFGRIDTATGMSPPATALCGIFVLSLWVPAHSYAVLLLFALAIGSVTGIFWGTVAPVTAEVVGLQRLPATFGMLVLPLVIPTVFAEPIALGLAASYGYLTAKIFVGCMFLAGAASTFALRSWKLVEGEGWRSPVTAGD</sequence>
<protein>
    <submittedName>
        <fullName evidence="5">Major facilitator superfamily domain-containing protein</fullName>
    </submittedName>
</protein>
<keyword evidence="6" id="KW-1185">Reference proteome</keyword>
<dbReference type="InterPro" id="IPR036259">
    <property type="entry name" value="MFS_trans_sf"/>
</dbReference>
<comment type="similarity">
    <text evidence="2">Belongs to the major facilitator superfamily. Monocarboxylate porter (TC 2.A.1.13) family.</text>
</comment>
<dbReference type="OrthoDB" id="6499973at2759"/>
<feature type="transmembrane region" description="Helical" evidence="3">
    <location>
        <begin position="98"/>
        <end position="120"/>
    </location>
</feature>
<dbReference type="CDD" id="cd17352">
    <property type="entry name" value="MFS_MCT_SLC16"/>
    <property type="match status" value="1"/>
</dbReference>
<dbReference type="AlphaFoldDB" id="A0A6A6PUG5"/>